<comment type="caution">
    <text evidence="1">The sequence shown here is derived from an EMBL/GenBank/DDBJ whole genome shotgun (WGS) entry which is preliminary data.</text>
</comment>
<reference evidence="1 2" key="1">
    <citation type="submission" date="2024-10" db="EMBL/GenBank/DDBJ databases">
        <title>The Natural Products Discovery Center: Release of the First 8490 Sequenced Strains for Exploring Actinobacteria Biosynthetic Diversity.</title>
        <authorList>
            <person name="Kalkreuter E."/>
            <person name="Kautsar S.A."/>
            <person name="Yang D."/>
            <person name="Bader C.D."/>
            <person name="Teijaro C.N."/>
            <person name="Fluegel L."/>
            <person name="Davis C.M."/>
            <person name="Simpson J.R."/>
            <person name="Lauterbach L."/>
            <person name="Steele A.D."/>
            <person name="Gui C."/>
            <person name="Meng S."/>
            <person name="Li G."/>
            <person name="Viehrig K."/>
            <person name="Ye F."/>
            <person name="Su P."/>
            <person name="Kiefer A.F."/>
            <person name="Nichols A."/>
            <person name="Cepeda A.J."/>
            <person name="Yan W."/>
            <person name="Fan B."/>
            <person name="Jiang Y."/>
            <person name="Adhikari A."/>
            <person name="Zheng C.-J."/>
            <person name="Schuster L."/>
            <person name="Cowan T.M."/>
            <person name="Smanski M.J."/>
            <person name="Chevrette M.G."/>
            <person name="De Carvalho L.P.S."/>
            <person name="Shen B."/>
        </authorList>
    </citation>
    <scope>NUCLEOTIDE SEQUENCE [LARGE SCALE GENOMIC DNA]</scope>
    <source>
        <strain evidence="1 2">NPDC053399</strain>
    </source>
</reference>
<evidence type="ECO:0000313" key="2">
    <source>
        <dbReference type="Proteomes" id="UP001614394"/>
    </source>
</evidence>
<protein>
    <submittedName>
        <fullName evidence="1">Uncharacterized protein</fullName>
    </submittedName>
</protein>
<accession>A0ABW8C283</accession>
<sequence>MSEASGRLVGTWTTELDNDGEPTFGLVSFSADGGVTSTQTNTKNIGLGNWAITGEDTFEYNFHILATDEAGKLVGEAHINVEGEFVSDTRWEGLGGASFYDPQGNRQRGHGGSKVVAVKYGIDK</sequence>
<dbReference type="Proteomes" id="UP001614394">
    <property type="component" value="Unassembled WGS sequence"/>
</dbReference>
<name>A0ABW8C283_9ACTN</name>
<evidence type="ECO:0000313" key="1">
    <source>
        <dbReference type="EMBL" id="MFI9100513.1"/>
    </source>
</evidence>
<proteinExistence type="predicted"/>
<keyword evidence="2" id="KW-1185">Reference proteome</keyword>
<dbReference type="RefSeq" id="WP_399645786.1">
    <property type="nucleotide sequence ID" value="NZ_JBITYG010000002.1"/>
</dbReference>
<gene>
    <name evidence="1" type="ORF">ACIGXA_08290</name>
</gene>
<dbReference type="EMBL" id="JBITYG010000002">
    <property type="protein sequence ID" value="MFI9100513.1"/>
    <property type="molecule type" value="Genomic_DNA"/>
</dbReference>
<organism evidence="1 2">
    <name type="scientific">Streptomyces fildesensis</name>
    <dbReference type="NCBI Taxonomy" id="375757"/>
    <lineage>
        <taxon>Bacteria</taxon>
        <taxon>Bacillati</taxon>
        <taxon>Actinomycetota</taxon>
        <taxon>Actinomycetes</taxon>
        <taxon>Kitasatosporales</taxon>
        <taxon>Streptomycetaceae</taxon>
        <taxon>Streptomyces</taxon>
    </lineage>
</organism>